<evidence type="ECO:0000256" key="1">
    <source>
        <dbReference type="SAM" id="MobiDB-lite"/>
    </source>
</evidence>
<dbReference type="Proteomes" id="UP000014500">
    <property type="component" value="Unassembled WGS sequence"/>
</dbReference>
<dbReference type="HOGENOM" id="CLU_073412_0_1_1"/>
<organism evidence="3 4">
    <name type="scientific">Strigamia maritima</name>
    <name type="common">European centipede</name>
    <name type="synonym">Geophilus maritimus</name>
    <dbReference type="NCBI Taxonomy" id="126957"/>
    <lineage>
        <taxon>Eukaryota</taxon>
        <taxon>Metazoa</taxon>
        <taxon>Ecdysozoa</taxon>
        <taxon>Arthropoda</taxon>
        <taxon>Myriapoda</taxon>
        <taxon>Chilopoda</taxon>
        <taxon>Pleurostigmophora</taxon>
        <taxon>Geophilomorpha</taxon>
        <taxon>Linotaeniidae</taxon>
        <taxon>Strigamia</taxon>
    </lineage>
</organism>
<keyword evidence="4" id="KW-1185">Reference proteome</keyword>
<dbReference type="InterPro" id="IPR040350">
    <property type="entry name" value="TMEM272"/>
</dbReference>
<dbReference type="PhylomeDB" id="T1J3Z8"/>
<feature type="transmembrane region" description="Helical" evidence="2">
    <location>
        <begin position="168"/>
        <end position="188"/>
    </location>
</feature>
<dbReference type="EnsemblMetazoa" id="SMAR008324-RA">
    <property type="protein sequence ID" value="SMAR008324-PA"/>
    <property type="gene ID" value="SMAR008324"/>
</dbReference>
<dbReference type="EMBL" id="JH431832">
    <property type="status" value="NOT_ANNOTATED_CDS"/>
    <property type="molecule type" value="Genomic_DNA"/>
</dbReference>
<feature type="region of interest" description="Disordered" evidence="1">
    <location>
        <begin position="1"/>
        <end position="35"/>
    </location>
</feature>
<dbReference type="PANTHER" id="PTHR33444:SF2">
    <property type="entry name" value="MARVEL DOMAIN-CONTAINING PROTEIN"/>
    <property type="match status" value="1"/>
</dbReference>
<dbReference type="eggNOG" id="ENOG502RWZP">
    <property type="taxonomic scope" value="Eukaryota"/>
</dbReference>
<dbReference type="AlphaFoldDB" id="T1J3Z8"/>
<reference evidence="4" key="1">
    <citation type="submission" date="2011-05" db="EMBL/GenBank/DDBJ databases">
        <authorList>
            <person name="Richards S.R."/>
            <person name="Qu J."/>
            <person name="Jiang H."/>
            <person name="Jhangiani S.N."/>
            <person name="Agravi P."/>
            <person name="Goodspeed R."/>
            <person name="Gross S."/>
            <person name="Mandapat C."/>
            <person name="Jackson L."/>
            <person name="Mathew T."/>
            <person name="Pu L."/>
            <person name="Thornton R."/>
            <person name="Saada N."/>
            <person name="Wilczek-Boney K.B."/>
            <person name="Lee S."/>
            <person name="Kovar C."/>
            <person name="Wu Y."/>
            <person name="Scherer S.E."/>
            <person name="Worley K.C."/>
            <person name="Muzny D.M."/>
            <person name="Gibbs R."/>
        </authorList>
    </citation>
    <scope>NUCLEOTIDE SEQUENCE</scope>
    <source>
        <strain evidence="4">Brora</strain>
    </source>
</reference>
<evidence type="ECO:0000256" key="2">
    <source>
        <dbReference type="SAM" id="Phobius"/>
    </source>
</evidence>
<feature type="transmembrane region" description="Helical" evidence="2">
    <location>
        <begin position="208"/>
        <end position="239"/>
    </location>
</feature>
<evidence type="ECO:0008006" key="5">
    <source>
        <dbReference type="Google" id="ProtNLM"/>
    </source>
</evidence>
<name>T1J3Z8_STRMM</name>
<evidence type="ECO:0000313" key="3">
    <source>
        <dbReference type="EnsemblMetazoa" id="SMAR008324-PA"/>
    </source>
</evidence>
<reference evidence="3" key="2">
    <citation type="submission" date="2015-02" db="UniProtKB">
        <authorList>
            <consortium name="EnsemblMetazoa"/>
        </authorList>
    </citation>
    <scope>IDENTIFICATION</scope>
</reference>
<dbReference type="PANTHER" id="PTHR33444">
    <property type="entry name" value="SI:DKEY-19B23.12-RELATED"/>
    <property type="match status" value="1"/>
</dbReference>
<keyword evidence="2" id="KW-0812">Transmembrane</keyword>
<keyword evidence="2" id="KW-0472">Membrane</keyword>
<protein>
    <recommendedName>
        <fullName evidence="5">Transmembrane protein 272-like</fullName>
    </recommendedName>
</protein>
<dbReference type="STRING" id="126957.T1J3Z8"/>
<sequence>MAATNTDLENLYQQQEDSSTFQSSTTPPPLYGDIPGVVPFRQGGAFGPPPTYEEANDPNLPPPTYDSLYGKVREARKNSSGLADFLKKLLILILGTLGCSVIIGMTVIIPMSMIIIGSMYLHNCPAEPYIPIYLIVGGAFGSLKNLMSCGSRYRRDDTDENHLRQNPVDMIINCFLFAWFITGCVWVYKIYEPEYDATKENYCNKILYLFSFWLLTSVFILVGLFGACICCVGISAMLFMPDN</sequence>
<feature type="transmembrane region" description="Helical" evidence="2">
    <location>
        <begin position="128"/>
        <end position="147"/>
    </location>
</feature>
<accession>T1J3Z8</accession>
<evidence type="ECO:0000313" key="4">
    <source>
        <dbReference type="Proteomes" id="UP000014500"/>
    </source>
</evidence>
<keyword evidence="2" id="KW-1133">Transmembrane helix</keyword>
<feature type="compositionally biased region" description="Polar residues" evidence="1">
    <location>
        <begin position="1"/>
        <end position="17"/>
    </location>
</feature>
<dbReference type="OMA" id="IVIPVCM"/>
<dbReference type="SUPFAM" id="SSF103501">
    <property type="entry name" value="Respiratory nitrate reductase 1 gamma chain"/>
    <property type="match status" value="1"/>
</dbReference>
<dbReference type="InterPro" id="IPR036197">
    <property type="entry name" value="NarG-like_sf"/>
</dbReference>
<feature type="transmembrane region" description="Helical" evidence="2">
    <location>
        <begin position="89"/>
        <end position="116"/>
    </location>
</feature>
<proteinExistence type="predicted"/>